<dbReference type="AlphaFoldDB" id="A0A5B0NBA1"/>
<feature type="region of interest" description="Disordered" evidence="1">
    <location>
        <begin position="140"/>
        <end position="195"/>
    </location>
</feature>
<dbReference type="GO" id="GO:0003700">
    <property type="term" value="F:DNA-binding transcription factor activity"/>
    <property type="evidence" value="ECO:0007669"/>
    <property type="project" value="InterPro"/>
</dbReference>
<feature type="compositionally biased region" description="Basic and acidic residues" evidence="1">
    <location>
        <begin position="105"/>
        <end position="115"/>
    </location>
</feature>
<feature type="compositionally biased region" description="Polar residues" evidence="1">
    <location>
        <begin position="161"/>
        <end position="171"/>
    </location>
</feature>
<dbReference type="PROSITE" id="PS00036">
    <property type="entry name" value="BZIP_BASIC"/>
    <property type="match status" value="1"/>
</dbReference>
<dbReference type="SUPFAM" id="SSF57959">
    <property type="entry name" value="Leucine zipper domain"/>
    <property type="match status" value="1"/>
</dbReference>
<protein>
    <recommendedName>
        <fullName evidence="2">BZIP domain-containing protein</fullName>
    </recommendedName>
</protein>
<feature type="compositionally biased region" description="Basic and acidic residues" evidence="1">
    <location>
        <begin position="210"/>
        <end position="222"/>
    </location>
</feature>
<dbReference type="InterPro" id="IPR004827">
    <property type="entry name" value="bZIP"/>
</dbReference>
<dbReference type="Gene3D" id="1.20.5.170">
    <property type="match status" value="1"/>
</dbReference>
<accession>A0A5B0NBA1</accession>
<feature type="region of interest" description="Disordered" evidence="1">
    <location>
        <begin position="75"/>
        <end position="121"/>
    </location>
</feature>
<dbReference type="InterPro" id="IPR046347">
    <property type="entry name" value="bZIP_sf"/>
</dbReference>
<dbReference type="CDD" id="cd14688">
    <property type="entry name" value="bZIP_YAP"/>
    <property type="match status" value="1"/>
</dbReference>
<reference evidence="3 4" key="1">
    <citation type="submission" date="2019-05" db="EMBL/GenBank/DDBJ databases">
        <title>Emergence of the Ug99 lineage of the wheat stem rust pathogen through somatic hybridization.</title>
        <authorList>
            <person name="Li F."/>
            <person name="Upadhyaya N.M."/>
            <person name="Sperschneider J."/>
            <person name="Matny O."/>
            <person name="Nguyen-Phuc H."/>
            <person name="Mago R."/>
            <person name="Raley C."/>
            <person name="Miller M.E."/>
            <person name="Silverstein K.A.T."/>
            <person name="Henningsen E."/>
            <person name="Hirsch C.D."/>
            <person name="Visser B."/>
            <person name="Pretorius Z.A."/>
            <person name="Steffenson B.J."/>
            <person name="Schwessinger B."/>
            <person name="Dodds P.N."/>
            <person name="Figueroa M."/>
        </authorList>
    </citation>
    <scope>NUCLEOTIDE SEQUENCE [LARGE SCALE GENOMIC DNA]</scope>
    <source>
        <strain evidence="3">21-0</strain>
    </source>
</reference>
<organism evidence="3 4">
    <name type="scientific">Puccinia graminis f. sp. tritici</name>
    <dbReference type="NCBI Taxonomy" id="56615"/>
    <lineage>
        <taxon>Eukaryota</taxon>
        <taxon>Fungi</taxon>
        <taxon>Dikarya</taxon>
        <taxon>Basidiomycota</taxon>
        <taxon>Pucciniomycotina</taxon>
        <taxon>Pucciniomycetes</taxon>
        <taxon>Pucciniales</taxon>
        <taxon>Pucciniaceae</taxon>
        <taxon>Puccinia</taxon>
    </lineage>
</organism>
<sequence>MDPLTHDSLPPFSHSVAHSSVAYPNSIDCTSDYPEEYRKSSGVANPKIDMGEYYLPMNGVNTPYHRAQLQFPVAPTSYRPTHPFLGDKTGKHQNPRPKSSSSLESDLKSQDERELMNAPPSAYPFEYGYPNVAHFRPYASTTSSENEVQPYQEAPERRPSTIENRSGSSGVQELALPPISNQLSPDSRYSADEPPLRQEEYAENLVKAGVEKTELSESEHSPKPKSKTGKKPSSLKVSEKRRQQNRAAQRAMRERRKRAAQHQEIHMTAIVAENAMLRERVNYLSNLLISHAINPGAYPSWSPVPAQENSPPMLPMVNTGNFPARSAHVADHNSASSNAVVPSHSVFPPAGPACSSDFPSAPGSVLNYYPCFQE</sequence>
<evidence type="ECO:0000259" key="2">
    <source>
        <dbReference type="PROSITE" id="PS00036"/>
    </source>
</evidence>
<name>A0A5B0NBA1_PUCGR</name>
<feature type="region of interest" description="Disordered" evidence="1">
    <location>
        <begin position="210"/>
        <end position="261"/>
    </location>
</feature>
<dbReference type="Proteomes" id="UP000324748">
    <property type="component" value="Unassembled WGS sequence"/>
</dbReference>
<dbReference type="OrthoDB" id="2500677at2759"/>
<comment type="caution">
    <text evidence="3">The sequence shown here is derived from an EMBL/GenBank/DDBJ whole genome shotgun (WGS) entry which is preliminary data.</text>
</comment>
<evidence type="ECO:0000313" key="4">
    <source>
        <dbReference type="Proteomes" id="UP000324748"/>
    </source>
</evidence>
<keyword evidence="4" id="KW-1185">Reference proteome</keyword>
<evidence type="ECO:0000313" key="3">
    <source>
        <dbReference type="EMBL" id="KAA1086507.1"/>
    </source>
</evidence>
<feature type="domain" description="BZIP" evidence="2">
    <location>
        <begin position="240"/>
        <end position="255"/>
    </location>
</feature>
<evidence type="ECO:0000256" key="1">
    <source>
        <dbReference type="SAM" id="MobiDB-lite"/>
    </source>
</evidence>
<gene>
    <name evidence="3" type="ORF">PGT21_001365</name>
</gene>
<feature type="compositionally biased region" description="Polar residues" evidence="1">
    <location>
        <begin position="140"/>
        <end position="149"/>
    </location>
</feature>
<dbReference type="EMBL" id="VSWC01000105">
    <property type="protein sequence ID" value="KAA1086507.1"/>
    <property type="molecule type" value="Genomic_DNA"/>
</dbReference>
<proteinExistence type="predicted"/>